<organism evidence="1 2">
    <name type="scientific">Hyphococcus luteus</name>
    <dbReference type="NCBI Taxonomy" id="2058213"/>
    <lineage>
        <taxon>Bacteria</taxon>
        <taxon>Pseudomonadati</taxon>
        <taxon>Pseudomonadota</taxon>
        <taxon>Alphaproteobacteria</taxon>
        <taxon>Parvularculales</taxon>
        <taxon>Parvularculaceae</taxon>
        <taxon>Hyphococcus</taxon>
    </lineage>
</organism>
<accession>A0A2S7KAF2</accession>
<evidence type="ECO:0000313" key="2">
    <source>
        <dbReference type="Proteomes" id="UP000239504"/>
    </source>
</evidence>
<dbReference type="AlphaFoldDB" id="A0A2S7KAF2"/>
<name>A0A2S7KAF2_9PROT</name>
<sequence length="88" mass="9598">MKVPSVTCGTHGRQPKTYVCQHIVQSLKDGEPKGFWWSRGPDGIWDAVCNECNALSQEDFDALGPDNIGVLCLGCFEDAAALNEVELD</sequence>
<reference evidence="1 2" key="1">
    <citation type="submission" date="2017-12" db="EMBL/GenBank/DDBJ databases">
        <authorList>
            <person name="Hurst M.R.H."/>
        </authorList>
    </citation>
    <scope>NUCLEOTIDE SEQUENCE [LARGE SCALE GENOMIC DNA]</scope>
    <source>
        <strain evidence="1 2">SY-3-19</strain>
    </source>
</reference>
<keyword evidence="2" id="KW-1185">Reference proteome</keyword>
<dbReference type="Proteomes" id="UP000239504">
    <property type="component" value="Unassembled WGS sequence"/>
</dbReference>
<dbReference type="RefSeq" id="WP_104828184.1">
    <property type="nucleotide sequence ID" value="NZ_PJCH01000001.1"/>
</dbReference>
<evidence type="ECO:0000313" key="1">
    <source>
        <dbReference type="EMBL" id="PQA89482.1"/>
    </source>
</evidence>
<dbReference type="OrthoDB" id="5674923at2"/>
<proteinExistence type="predicted"/>
<dbReference type="EMBL" id="PJCH01000001">
    <property type="protein sequence ID" value="PQA89482.1"/>
    <property type="molecule type" value="Genomic_DNA"/>
</dbReference>
<comment type="caution">
    <text evidence="1">The sequence shown here is derived from an EMBL/GenBank/DDBJ whole genome shotgun (WGS) entry which is preliminary data.</text>
</comment>
<gene>
    <name evidence="1" type="ORF">CW354_00995</name>
</gene>
<protein>
    <submittedName>
        <fullName evidence="1">Uncharacterized protein</fullName>
    </submittedName>
</protein>